<protein>
    <submittedName>
        <fullName evidence="5">Cell envelope biogenesis protein OmpA</fullName>
    </submittedName>
</protein>
<keyword evidence="1 3" id="KW-0732">Signal</keyword>
<name>A0A3L9YL02_9RHOB</name>
<evidence type="ECO:0000256" key="1">
    <source>
        <dbReference type="ARBA" id="ARBA00022729"/>
    </source>
</evidence>
<dbReference type="Pfam" id="PF12849">
    <property type="entry name" value="PBP_like_2"/>
    <property type="match status" value="1"/>
</dbReference>
<evidence type="ECO:0000256" key="2">
    <source>
        <dbReference type="PROSITE-ProRule" id="PRU00473"/>
    </source>
</evidence>
<keyword evidence="2" id="KW-0472">Membrane</keyword>
<dbReference type="GO" id="GO:0016020">
    <property type="term" value="C:membrane"/>
    <property type="evidence" value="ECO:0007669"/>
    <property type="project" value="UniProtKB-UniRule"/>
</dbReference>
<feature type="domain" description="OmpA-like" evidence="4">
    <location>
        <begin position="400"/>
        <end position="520"/>
    </location>
</feature>
<dbReference type="PROSITE" id="PS51123">
    <property type="entry name" value="OMPA_2"/>
    <property type="match status" value="1"/>
</dbReference>
<sequence>MHAWLRAAFGAAFFGITGLSPAVAQDVTLRSLDGSIELDGSLIGFDGEFYRVDTIYGPLTVNAEGVACAGPGCPDLESFVAEARFAGASVIADRLMPALIEGFARARGMTVSRALAPDGRSVFTLTRSVDGTTAARFTLIPGTTDSGFEALLNRDADLALALREPSPVERDAARLADQGDLGLSQRARVLAIDGLVAVVSPENPLRDIALSDLARVFAGEITNWALLGGGDAPISLHLMRDDSGLAQGFANRVLLPARLGLGPGIIRHTTQADLAGAVARDPYAIGITSYAGLGNARALALGGPCGFNQAASAASLKAEDYPLTAPLFVYTPARRMPRLVREFLSFFESQAAERVIRRAGFVNQSILRTPVSGQGDRLANAIAAAGPEITLEDLQRLSARISDSQRLSPTFRFAPGTTDLDPQSRSSVSRLARAIEQGQFDGQRLIFVGFSDGAGDAATNLRLARGRAETARRAVMEAANAADLNRVQLRVDAFGEAMPMACDDTEWGRAVNRRVEVWLE</sequence>
<dbReference type="Gene3D" id="3.30.1330.60">
    <property type="entry name" value="OmpA-like domain"/>
    <property type="match status" value="1"/>
</dbReference>
<dbReference type="AlphaFoldDB" id="A0A3L9YL02"/>
<dbReference type="InterPro" id="IPR024370">
    <property type="entry name" value="PBP_domain"/>
</dbReference>
<feature type="signal peptide" evidence="3">
    <location>
        <begin position="1"/>
        <end position="24"/>
    </location>
</feature>
<accession>A0A3L9YL02</accession>
<dbReference type="InterPro" id="IPR050811">
    <property type="entry name" value="Phosphate_ABC_transporter"/>
</dbReference>
<dbReference type="Proteomes" id="UP000281343">
    <property type="component" value="Unassembled WGS sequence"/>
</dbReference>
<dbReference type="InterPro" id="IPR036737">
    <property type="entry name" value="OmpA-like_sf"/>
</dbReference>
<dbReference type="SUPFAM" id="SSF53850">
    <property type="entry name" value="Periplasmic binding protein-like II"/>
    <property type="match status" value="1"/>
</dbReference>
<dbReference type="CDD" id="cd07185">
    <property type="entry name" value="OmpA_C-like"/>
    <property type="match status" value="1"/>
</dbReference>
<dbReference type="InterPro" id="IPR006665">
    <property type="entry name" value="OmpA-like"/>
</dbReference>
<dbReference type="PANTHER" id="PTHR30570">
    <property type="entry name" value="PERIPLASMIC PHOSPHATE BINDING COMPONENT OF PHOSPHATE ABC TRANSPORTER"/>
    <property type="match status" value="1"/>
</dbReference>
<keyword evidence="6" id="KW-1185">Reference proteome</keyword>
<dbReference type="Gene3D" id="3.40.190.10">
    <property type="entry name" value="Periplasmic binding protein-like II"/>
    <property type="match status" value="2"/>
</dbReference>
<dbReference type="RefSeq" id="WP_121896002.1">
    <property type="nucleotide sequence ID" value="NZ_RCNT01000001.1"/>
</dbReference>
<evidence type="ECO:0000313" key="5">
    <source>
        <dbReference type="EMBL" id="RMA43410.1"/>
    </source>
</evidence>
<gene>
    <name evidence="5" type="ORF">D9R08_00175</name>
</gene>
<feature type="chain" id="PRO_5017966494" evidence="3">
    <location>
        <begin position="25"/>
        <end position="520"/>
    </location>
</feature>
<evidence type="ECO:0000313" key="6">
    <source>
        <dbReference type="Proteomes" id="UP000281343"/>
    </source>
</evidence>
<dbReference type="Pfam" id="PF00691">
    <property type="entry name" value="OmpA"/>
    <property type="match status" value="1"/>
</dbReference>
<dbReference type="OrthoDB" id="9790048at2"/>
<dbReference type="PANTHER" id="PTHR30570:SF1">
    <property type="entry name" value="PHOSPHATE-BINDING PROTEIN PSTS"/>
    <property type="match status" value="1"/>
</dbReference>
<dbReference type="SUPFAM" id="SSF103088">
    <property type="entry name" value="OmpA-like"/>
    <property type="match status" value="1"/>
</dbReference>
<evidence type="ECO:0000256" key="3">
    <source>
        <dbReference type="SAM" id="SignalP"/>
    </source>
</evidence>
<organism evidence="5 6">
    <name type="scientific">Rhodophyticola porphyridii</name>
    <dbReference type="NCBI Taxonomy" id="1852017"/>
    <lineage>
        <taxon>Bacteria</taxon>
        <taxon>Pseudomonadati</taxon>
        <taxon>Pseudomonadota</taxon>
        <taxon>Alphaproteobacteria</taxon>
        <taxon>Rhodobacterales</taxon>
        <taxon>Roseobacteraceae</taxon>
        <taxon>Rhodophyticola</taxon>
    </lineage>
</organism>
<reference evidence="5 6" key="1">
    <citation type="submission" date="2018-10" db="EMBL/GenBank/DDBJ databases">
        <authorList>
            <person name="Jung H.S."/>
            <person name="Jeon C.O."/>
        </authorList>
    </citation>
    <scope>NUCLEOTIDE SEQUENCE [LARGE SCALE GENOMIC DNA]</scope>
    <source>
        <strain evidence="5 6">MA-7-27</strain>
    </source>
</reference>
<dbReference type="EMBL" id="RCNT01000001">
    <property type="protein sequence ID" value="RMA43410.1"/>
    <property type="molecule type" value="Genomic_DNA"/>
</dbReference>
<evidence type="ECO:0000259" key="4">
    <source>
        <dbReference type="PROSITE" id="PS51123"/>
    </source>
</evidence>
<proteinExistence type="predicted"/>
<comment type="caution">
    <text evidence="5">The sequence shown here is derived from an EMBL/GenBank/DDBJ whole genome shotgun (WGS) entry which is preliminary data.</text>
</comment>